<evidence type="ECO:0000313" key="3">
    <source>
        <dbReference type="Proteomes" id="UP000054408"/>
    </source>
</evidence>
<reference evidence="2 3" key="1">
    <citation type="submission" date="2010-05" db="EMBL/GenBank/DDBJ databases">
        <title>The Genome Sequence of Thecamonas trahens ATCC 50062.</title>
        <authorList>
            <consortium name="The Broad Institute Genome Sequencing Platform"/>
            <person name="Russ C."/>
            <person name="Cuomo C."/>
            <person name="Shea T."/>
            <person name="Young S.K."/>
            <person name="Zeng Q."/>
            <person name="Koehrsen M."/>
            <person name="Haas B."/>
            <person name="Borodovsky M."/>
            <person name="Guigo R."/>
            <person name="Alvarado L."/>
            <person name="Berlin A."/>
            <person name="Bochicchio J."/>
            <person name="Borenstein D."/>
            <person name="Chapman S."/>
            <person name="Chen Z."/>
            <person name="Freedman E."/>
            <person name="Gellesch M."/>
            <person name="Goldberg J."/>
            <person name="Griggs A."/>
            <person name="Gujja S."/>
            <person name="Heilman E."/>
            <person name="Heiman D."/>
            <person name="Hepburn T."/>
            <person name="Howarth C."/>
            <person name="Jen D."/>
            <person name="Larson L."/>
            <person name="Mehta T."/>
            <person name="Park D."/>
            <person name="Pearson M."/>
            <person name="Roberts A."/>
            <person name="Saif S."/>
            <person name="Shenoy N."/>
            <person name="Sisk P."/>
            <person name="Stolte C."/>
            <person name="Sykes S."/>
            <person name="Thomson T."/>
            <person name="Walk T."/>
            <person name="White J."/>
            <person name="Yandava C."/>
            <person name="Burger G."/>
            <person name="Gray M.W."/>
            <person name="Holland P.W.H."/>
            <person name="King N."/>
            <person name="Lang F.B.F."/>
            <person name="Roger A.J."/>
            <person name="Ruiz-Trillo I."/>
            <person name="Lander E."/>
            <person name="Nusbaum C."/>
        </authorList>
    </citation>
    <scope>NUCLEOTIDE SEQUENCE [LARGE SCALE GENOMIC DNA]</scope>
    <source>
        <strain evidence="2 3">ATCC 50062</strain>
    </source>
</reference>
<feature type="transmembrane region" description="Helical" evidence="1">
    <location>
        <begin position="429"/>
        <end position="450"/>
    </location>
</feature>
<dbReference type="RefSeq" id="XP_013752737.1">
    <property type="nucleotide sequence ID" value="XM_013897283.1"/>
</dbReference>
<feature type="transmembrane region" description="Helical" evidence="1">
    <location>
        <begin position="61"/>
        <end position="84"/>
    </location>
</feature>
<evidence type="ECO:0000256" key="1">
    <source>
        <dbReference type="SAM" id="Phobius"/>
    </source>
</evidence>
<organism evidence="2 3">
    <name type="scientific">Thecamonas trahens ATCC 50062</name>
    <dbReference type="NCBI Taxonomy" id="461836"/>
    <lineage>
        <taxon>Eukaryota</taxon>
        <taxon>Apusozoa</taxon>
        <taxon>Apusomonadida</taxon>
        <taxon>Apusomonadidae</taxon>
        <taxon>Thecamonas</taxon>
    </lineage>
</organism>
<evidence type="ECO:0000313" key="2">
    <source>
        <dbReference type="EMBL" id="KNC55919.1"/>
    </source>
</evidence>
<name>A0A0L0DUB2_THETB</name>
<feature type="transmembrane region" description="Helical" evidence="1">
    <location>
        <begin position="290"/>
        <end position="315"/>
    </location>
</feature>
<feature type="transmembrane region" description="Helical" evidence="1">
    <location>
        <begin position="28"/>
        <end position="49"/>
    </location>
</feature>
<keyword evidence="1" id="KW-1133">Transmembrane helix</keyword>
<dbReference type="Proteomes" id="UP000054408">
    <property type="component" value="Unassembled WGS sequence"/>
</dbReference>
<feature type="transmembrane region" description="Helical" evidence="1">
    <location>
        <begin position="321"/>
        <end position="339"/>
    </location>
</feature>
<feature type="transmembrane region" description="Helical" evidence="1">
    <location>
        <begin position="104"/>
        <end position="123"/>
    </location>
</feature>
<feature type="transmembrane region" description="Helical" evidence="1">
    <location>
        <begin position="245"/>
        <end position="269"/>
    </location>
</feature>
<feature type="transmembrane region" description="Helical" evidence="1">
    <location>
        <begin position="176"/>
        <end position="197"/>
    </location>
</feature>
<dbReference type="EMBL" id="GL349509">
    <property type="protein sequence ID" value="KNC55919.1"/>
    <property type="molecule type" value="Genomic_DNA"/>
</dbReference>
<keyword evidence="1" id="KW-0472">Membrane</keyword>
<dbReference type="GeneID" id="25569360"/>
<keyword evidence="1" id="KW-0812">Transmembrane</keyword>
<feature type="transmembrane region" description="Helical" evidence="1">
    <location>
        <begin position="387"/>
        <end position="409"/>
    </location>
</feature>
<proteinExistence type="predicted"/>
<gene>
    <name evidence="2" type="ORF">AMSG_11386</name>
</gene>
<protein>
    <submittedName>
        <fullName evidence="2">Uncharacterized protein</fullName>
    </submittedName>
</protein>
<feature type="transmembrane region" description="Helical" evidence="1">
    <location>
        <begin position="218"/>
        <end position="239"/>
    </location>
</feature>
<keyword evidence="3" id="KW-1185">Reference proteome</keyword>
<accession>A0A0L0DUB2</accession>
<dbReference type="AlphaFoldDB" id="A0A0L0DUB2"/>
<sequence length="470" mass="51837">MAATVASLTDIMHDLWVGCETVEHGIPYFPLFVGNIAIMLGAFVIPWVMVHTGGLVRFSAYAWLAWGAYAAVEFYAGLLVGRYATCDGCSPLEDALESPASTAWFSDWILLWPMCAVYCYVTAHRWGFGSEAWKYTALAVVAGPQVGVPYVCVRILDVAEKGGDVDRSKYRWAEYLWVALSALECVVWLPQFLAFFMQPENCWTWPLAEAMWGNPMNTFVAQSVSITGWFADAWILSVVPHKSHHMWYLAFALLAFHNLVLTLAVLWVIPAWMEQPTGKWIRGMLARPKFDLAPVMGAATAGYIVALVVGAFYVALDVSKGFAVALLAIYGTMALMSPFGRPSVWHEFGSWMIASKVHTVAFLASTATVLVGTLAQTELAPSDLALTFHWLSSFPLISTLGGLAIYVLAATELWRILSYTSQQTSEDAVAYFFKAAFAAPFLFLTSPGFFPLPGLDALRRILLASRRSNH</sequence>